<proteinExistence type="predicted"/>
<protein>
    <recommendedName>
        <fullName evidence="3">NACHT domain-containing protein</fullName>
    </recommendedName>
</protein>
<organism evidence="1 2">
    <name type="scientific">Methylobacterium indicum</name>
    <dbReference type="NCBI Taxonomy" id="1775910"/>
    <lineage>
        <taxon>Bacteria</taxon>
        <taxon>Pseudomonadati</taxon>
        <taxon>Pseudomonadota</taxon>
        <taxon>Alphaproteobacteria</taxon>
        <taxon>Hyphomicrobiales</taxon>
        <taxon>Methylobacteriaceae</taxon>
        <taxon>Methylobacterium</taxon>
    </lineage>
</organism>
<evidence type="ECO:0000313" key="1">
    <source>
        <dbReference type="EMBL" id="KMO26374.1"/>
    </source>
</evidence>
<dbReference type="Proteomes" id="UP000036471">
    <property type="component" value="Unassembled WGS sequence"/>
</dbReference>
<dbReference type="EMBL" id="JTHG01000020">
    <property type="protein sequence ID" value="KMO26374.1"/>
    <property type="molecule type" value="Genomic_DNA"/>
</dbReference>
<sequence length="1520" mass="167141">MDASSESRTAPANHIKAETKHYFKSGLDLRELTAEILQAAKASDFDLWVLAATCAVSAQHAAELEAHAAERGVECLFLDRPGQGLSRLYVLMAAHRDVVGRFARDAASPIGSAALDVALEAITHDAGYADALAQILGKLSGTALGYEDASRRAARTLSGWLSDDGTAEAEFNQRIAVKAPGSGYVRRGHIHDLLTTWWAGNPAERRHAVALGEEGEGKSWAVFAWAEVGAGNGRLPLTLVFNASVHPLARGATIATVLPELLTRHTGLHGKDRWERRLQAWLADQQAPKPLLLIVVDGLNERTDVDWISFFRPLLHTQMRGRVVVLATDRPGHWEPECKRLERDGFCPIPVDGYADAELAEALDGSGVPISEIPDGLHELIRTPRYCTLVGKYFDEMRINNDFTKERLILIDARCRRDDKRGHPLSEDDFYEVIRALASRWQHCPNFSRQDLHALLPGFDASRQTYQEIIDGGLLVRSDSATGRRFTVEPTRLVFGLGMLLADDVRVASNGQSATATAEIVARWLEPHAEMDLKVRICASAIFHALLDPEYPGVARRELIRIWLSARNRFGDEDEARLAFVLRAPDDFVSIAESFWSSRGDKGSAQAYLAMAFSQYREHDVLEPLLVEAVERWAGYVHPAGSPLLRHGGAAEDSSRRAAISARIGHTPIPGPLEVAGKRLTIVEDDGLLRLIRFGLLLMSAGRRSPFAGALATWAVAAAVSGGATEWDAAAWVVRFATDDPESSIVDEARTLLARGEVVATTAAHTLLEVAGTKAAAKLQAEFPLPVPHETTERIAKHNADPCNSFYAWSEEQCERCIDEQGTRLDALLNRAELSLLDPQRLVPDHLLTRLSEAVGRIDPAAVHATFGPNFETQRFEDLLPFAARVPTDLLAFMRRVVASMPARTLQGKRQLALQLPGFQPVMQDSEAAAVREVVTDLRRGGASWPRPDAGPDAAQTAEAFSTLGLLPGMSPDERHRYLMARPPNAFDLDDFEPWLEPPSEAIAQEALRVIRTGGEDASPIRALWLAAHHRAEATAADRDAVVALACASDPLARGLALRFACMTENEDIGRQIVDLGLCYDDPDNPWENEWGNKLLSRFGGHIAFEELSRRVDPAAASFHLVERGCLEDDVRRFAAALNAVLNEEVFVDGSPSQGGVPPQLRMSPASGALKPGLAPLAEAARPDRTLLSASASWTSGSEAGGDTLGELLNPLDDETDMRAAASPRDAAAAARRMPAFKWYAHRFHPDALAAVIRSNLEMGQRWADEATAPGQAGRRLRMRLGAYCFSLCQALLKVDPDRGIRLMKALKDPRGTVSFDEAELLFDAPRSTSVLDARESTMRRCLSDASVAAFARTAQRGDDAWLIATIERLVTAPPLRDRALGLALAAFSRRESAEIKRFADLADIQGTWVADVMPALHRNHRRDVLAGMWFDRFWAETAPDAAWVALQVVAHLADQRFELRFSEIEAESHRASTRSRMIKMNRFALKQALKNKRDRENRLFSIRIQKDQIFPFIGDDAMF</sequence>
<accession>A0ABR5HIA6</accession>
<comment type="caution">
    <text evidence="1">The sequence shown here is derived from an EMBL/GenBank/DDBJ whole genome shotgun (WGS) entry which is preliminary data.</text>
</comment>
<gene>
    <name evidence="1" type="ORF">QR79_02830</name>
</gene>
<evidence type="ECO:0008006" key="3">
    <source>
        <dbReference type="Google" id="ProtNLM"/>
    </source>
</evidence>
<name>A0ABR5HIA6_9HYPH</name>
<evidence type="ECO:0000313" key="2">
    <source>
        <dbReference type="Proteomes" id="UP000036471"/>
    </source>
</evidence>
<keyword evidence="2" id="KW-1185">Reference proteome</keyword>
<reference evidence="1 2" key="1">
    <citation type="submission" date="2014-11" db="EMBL/GenBank/DDBJ databases">
        <title>Comparative genomics of Methylobacterium species.</title>
        <authorList>
            <person name="Chaudhry V."/>
            <person name="Patil P.B."/>
        </authorList>
    </citation>
    <scope>NUCLEOTIDE SEQUENCE [LARGE SCALE GENOMIC DNA]</scope>
    <source>
        <strain evidence="1 2">SE3.6</strain>
    </source>
</reference>